<protein>
    <submittedName>
        <fullName evidence="1">Uncharacterized protein</fullName>
    </submittedName>
</protein>
<reference evidence="1" key="1">
    <citation type="journal article" date="2022" name="bioRxiv">
        <title>Sequencing and chromosome-scale assembly of the giantPleurodeles waltlgenome.</title>
        <authorList>
            <person name="Brown T."/>
            <person name="Elewa A."/>
            <person name="Iarovenko S."/>
            <person name="Subramanian E."/>
            <person name="Araus A.J."/>
            <person name="Petzold A."/>
            <person name="Susuki M."/>
            <person name="Suzuki K.-i.T."/>
            <person name="Hayashi T."/>
            <person name="Toyoda A."/>
            <person name="Oliveira C."/>
            <person name="Osipova E."/>
            <person name="Leigh N.D."/>
            <person name="Simon A."/>
            <person name="Yun M.H."/>
        </authorList>
    </citation>
    <scope>NUCLEOTIDE SEQUENCE</scope>
    <source>
        <strain evidence="1">20211129_DDA</strain>
        <tissue evidence="1">Liver</tissue>
    </source>
</reference>
<sequence length="139" mass="15579">MKRGRMQKKENVTWSAYTTEGWYHNPQMTYYRCYPDHTAGTLQEGKIHRGAGEDSICLHLEKVLPAIVDTKQTLQQDISAVSVGLGLLRSEHHKLAEMVRTVEATVGEIKPDKAEFACGLVDLTETVKVLEHRAKDADG</sequence>
<evidence type="ECO:0000313" key="1">
    <source>
        <dbReference type="EMBL" id="KAJ1157197.1"/>
    </source>
</evidence>
<evidence type="ECO:0000313" key="2">
    <source>
        <dbReference type="Proteomes" id="UP001066276"/>
    </source>
</evidence>
<dbReference type="EMBL" id="JANPWB010000009">
    <property type="protein sequence ID" value="KAJ1157197.1"/>
    <property type="molecule type" value="Genomic_DNA"/>
</dbReference>
<organism evidence="1 2">
    <name type="scientific">Pleurodeles waltl</name>
    <name type="common">Iberian ribbed newt</name>
    <dbReference type="NCBI Taxonomy" id="8319"/>
    <lineage>
        <taxon>Eukaryota</taxon>
        <taxon>Metazoa</taxon>
        <taxon>Chordata</taxon>
        <taxon>Craniata</taxon>
        <taxon>Vertebrata</taxon>
        <taxon>Euteleostomi</taxon>
        <taxon>Amphibia</taxon>
        <taxon>Batrachia</taxon>
        <taxon>Caudata</taxon>
        <taxon>Salamandroidea</taxon>
        <taxon>Salamandridae</taxon>
        <taxon>Pleurodelinae</taxon>
        <taxon>Pleurodeles</taxon>
    </lineage>
</organism>
<dbReference type="Proteomes" id="UP001066276">
    <property type="component" value="Chromosome 5"/>
</dbReference>
<gene>
    <name evidence="1" type="ORF">NDU88_009912</name>
</gene>
<comment type="caution">
    <text evidence="1">The sequence shown here is derived from an EMBL/GenBank/DDBJ whole genome shotgun (WGS) entry which is preliminary data.</text>
</comment>
<keyword evidence="2" id="KW-1185">Reference proteome</keyword>
<dbReference type="AlphaFoldDB" id="A0AAV7RXM2"/>
<proteinExistence type="predicted"/>
<name>A0AAV7RXM2_PLEWA</name>
<accession>A0AAV7RXM2</accession>